<name>A0A328TFS3_9GAMM</name>
<reference evidence="1" key="1">
    <citation type="submission" date="2018-04" db="EMBL/GenBank/DDBJ databases">
        <title>Genomes of the Obligate Erwinia dacicola and Facultative Enterobacter sp. OLF Endosymbionts of the Olive Fruit fly, Bactrocera oleae.</title>
        <authorList>
            <person name="Estes A.M."/>
            <person name="Hearn D.J."/>
            <person name="Agarwal S."/>
            <person name="Pierson E.A."/>
            <person name="Dunning-Hotopp J.C."/>
        </authorList>
    </citation>
    <scope>NUCLEOTIDE SEQUENCE [LARGE SCALE GENOMIC DNA]</scope>
    <source>
        <strain evidence="1">Oroville</strain>
    </source>
</reference>
<dbReference type="Proteomes" id="UP000244334">
    <property type="component" value="Unassembled WGS sequence"/>
</dbReference>
<sequence length="34" mass="4009">LKLANECYEEYLEDSTTVSHDEFMKKNQGDNNDK</sequence>
<comment type="caution">
    <text evidence="1">The sequence shown here is derived from an EMBL/GenBank/DDBJ whole genome shotgun (WGS) entry which is preliminary data.</text>
</comment>
<accession>A0A328TFS3</accession>
<dbReference type="AlphaFoldDB" id="A0A328TFS3"/>
<gene>
    <name evidence="1" type="ORF">ACZ87_03880</name>
</gene>
<protein>
    <submittedName>
        <fullName evidence="1">Uncharacterized protein</fullName>
    </submittedName>
</protein>
<feature type="non-terminal residue" evidence="1">
    <location>
        <position position="1"/>
    </location>
</feature>
<dbReference type="EMBL" id="LJAM02000848">
    <property type="protein sequence ID" value="RAP68102.1"/>
    <property type="molecule type" value="Genomic_DNA"/>
</dbReference>
<organism evidence="1 2">
    <name type="scientific">Candidatus Erwinia dacicola</name>
    <dbReference type="NCBI Taxonomy" id="252393"/>
    <lineage>
        <taxon>Bacteria</taxon>
        <taxon>Pseudomonadati</taxon>
        <taxon>Pseudomonadota</taxon>
        <taxon>Gammaproteobacteria</taxon>
        <taxon>Enterobacterales</taxon>
        <taxon>Erwiniaceae</taxon>
        <taxon>Erwinia</taxon>
    </lineage>
</organism>
<evidence type="ECO:0000313" key="1">
    <source>
        <dbReference type="EMBL" id="RAP68102.1"/>
    </source>
</evidence>
<evidence type="ECO:0000313" key="2">
    <source>
        <dbReference type="Proteomes" id="UP000244334"/>
    </source>
</evidence>
<keyword evidence="2" id="KW-1185">Reference proteome</keyword>
<proteinExistence type="predicted"/>